<protein>
    <submittedName>
        <fullName evidence="2">Uncharacterized protein</fullName>
    </submittedName>
</protein>
<accession>A0ABR2EFR2</accession>
<feature type="compositionally biased region" description="Basic and acidic residues" evidence="1">
    <location>
        <begin position="59"/>
        <end position="82"/>
    </location>
</feature>
<evidence type="ECO:0000313" key="2">
    <source>
        <dbReference type="EMBL" id="KAK8557694.1"/>
    </source>
</evidence>
<evidence type="ECO:0000256" key="1">
    <source>
        <dbReference type="SAM" id="MobiDB-lite"/>
    </source>
</evidence>
<evidence type="ECO:0000313" key="3">
    <source>
        <dbReference type="Proteomes" id="UP001472677"/>
    </source>
</evidence>
<organism evidence="2 3">
    <name type="scientific">Hibiscus sabdariffa</name>
    <name type="common">roselle</name>
    <dbReference type="NCBI Taxonomy" id="183260"/>
    <lineage>
        <taxon>Eukaryota</taxon>
        <taxon>Viridiplantae</taxon>
        <taxon>Streptophyta</taxon>
        <taxon>Embryophyta</taxon>
        <taxon>Tracheophyta</taxon>
        <taxon>Spermatophyta</taxon>
        <taxon>Magnoliopsida</taxon>
        <taxon>eudicotyledons</taxon>
        <taxon>Gunneridae</taxon>
        <taxon>Pentapetalae</taxon>
        <taxon>rosids</taxon>
        <taxon>malvids</taxon>
        <taxon>Malvales</taxon>
        <taxon>Malvaceae</taxon>
        <taxon>Malvoideae</taxon>
        <taxon>Hibiscus</taxon>
    </lineage>
</organism>
<comment type="caution">
    <text evidence="2">The sequence shown here is derived from an EMBL/GenBank/DDBJ whole genome shotgun (WGS) entry which is preliminary data.</text>
</comment>
<gene>
    <name evidence="2" type="ORF">V6N12_009921</name>
</gene>
<feature type="region of interest" description="Disordered" evidence="1">
    <location>
        <begin position="54"/>
        <end position="82"/>
    </location>
</feature>
<keyword evidence="3" id="KW-1185">Reference proteome</keyword>
<name>A0ABR2EFR2_9ROSI</name>
<dbReference type="Proteomes" id="UP001472677">
    <property type="component" value="Unassembled WGS sequence"/>
</dbReference>
<dbReference type="EMBL" id="JBBPBM010000016">
    <property type="protein sequence ID" value="KAK8557694.1"/>
    <property type="molecule type" value="Genomic_DNA"/>
</dbReference>
<sequence>MLIETDIQSCIEDFAEIEVDGQVPTMRVTEMIVVKIADRIREDHNINNKENRVNHVRKEKNATVDREMRSPATEQERARGNT</sequence>
<reference evidence="2 3" key="1">
    <citation type="journal article" date="2024" name="G3 (Bethesda)">
        <title>Genome assembly of Hibiscus sabdariffa L. provides insights into metabolisms of medicinal natural products.</title>
        <authorList>
            <person name="Kim T."/>
        </authorList>
    </citation>
    <scope>NUCLEOTIDE SEQUENCE [LARGE SCALE GENOMIC DNA]</scope>
    <source>
        <strain evidence="2">TK-2024</strain>
        <tissue evidence="2">Old leaves</tissue>
    </source>
</reference>
<proteinExistence type="predicted"/>